<evidence type="ECO:0000313" key="2">
    <source>
        <dbReference type="Proteomes" id="UP000247973"/>
    </source>
</evidence>
<dbReference type="AlphaFoldDB" id="A0A2V3PX81"/>
<dbReference type="EMBL" id="QICL01000001">
    <property type="protein sequence ID" value="PXV69198.1"/>
    <property type="molecule type" value="Genomic_DNA"/>
</dbReference>
<protein>
    <submittedName>
        <fullName evidence="1">Uncharacterized protein</fullName>
    </submittedName>
</protein>
<dbReference type="OrthoDB" id="994184at2"/>
<gene>
    <name evidence="1" type="ORF">CLV62_101467</name>
</gene>
<reference evidence="1 2" key="1">
    <citation type="submission" date="2018-03" db="EMBL/GenBank/DDBJ databases">
        <title>Genomic Encyclopedia of Archaeal and Bacterial Type Strains, Phase II (KMG-II): from individual species to whole genera.</title>
        <authorList>
            <person name="Goeker M."/>
        </authorList>
    </citation>
    <scope>NUCLEOTIDE SEQUENCE [LARGE SCALE GENOMIC DNA]</scope>
    <source>
        <strain evidence="1 2">DSM 100214</strain>
    </source>
</reference>
<keyword evidence="2" id="KW-1185">Reference proteome</keyword>
<sequence length="719" mass="82022">MGYYSNKEIASVVEPDGITLANNPNFVVFSSKGNKDSDRKMRATIQILQVYPESVAQNHFKFEIKEKQSGDTHDFKGTYDKNKISSNTFFVPLQATVLGNVVLSQSEANQITLQNIKECLLKNSFFRNNFDISIPAEKNDDDDISINGRLEILSKGAGIQYDFEFLSNGTSLEVTQSALLFYNQHVLSFVDNIHNSEDIVSSAYWLTIKVTEGSNVVYNRKWNGTTDPSKENQDTYLLVPESNAGNNDESFRKSIRNVAKVLNLDSELLNYVDVVLDDYSCTIKDKFSSDRYIVEIEAPQFSIQNLEILSSSSDTIDYGTGNYQIELEVYTDHQIFPGNDDSLNYLGNYLTTLSKSYFGKPLWFDLSTLLSKKVTYSAAFLSEPELDPQDEKYRLWSDAQTITDYRFIAKRTDGKINQPFYYSSPLYVLNGYDYTLNPSGLEKDDAGDSYILDFSQDFYAPPFTKVKPLTTRFNRTHIKGQKQYFNFIYHFRWLALRIGGAADPLVPSIGLHYKLYTQSGAFIGEYTCQGQEESEFSKVNTALLRLDEFLPMHNGKTVGRIDVYLCRWHKSTYPGKDEPEVIISTPLSFRILPEDINEINDFVFLNRLGGWDTMNFGGGFSSEFKTAGSTIYKTLQSGFTLQSEIESVAMKSVQEQKIVQTSPVTTDVVEWLREMSASPAVYELKTKRYIIVDDMSLKYNSTDDLYQVEMKYHYTDTFK</sequence>
<proteinExistence type="predicted"/>
<accession>A0A2V3PX81</accession>
<dbReference type="RefSeq" id="WP_110309151.1">
    <property type="nucleotide sequence ID" value="NZ_QICL01000001.1"/>
</dbReference>
<evidence type="ECO:0000313" key="1">
    <source>
        <dbReference type="EMBL" id="PXV69198.1"/>
    </source>
</evidence>
<organism evidence="1 2">
    <name type="scientific">Dysgonomonas alginatilytica</name>
    <dbReference type="NCBI Taxonomy" id="1605892"/>
    <lineage>
        <taxon>Bacteria</taxon>
        <taxon>Pseudomonadati</taxon>
        <taxon>Bacteroidota</taxon>
        <taxon>Bacteroidia</taxon>
        <taxon>Bacteroidales</taxon>
        <taxon>Dysgonomonadaceae</taxon>
        <taxon>Dysgonomonas</taxon>
    </lineage>
</organism>
<dbReference type="Proteomes" id="UP000247973">
    <property type="component" value="Unassembled WGS sequence"/>
</dbReference>
<comment type="caution">
    <text evidence="1">The sequence shown here is derived from an EMBL/GenBank/DDBJ whole genome shotgun (WGS) entry which is preliminary data.</text>
</comment>
<name>A0A2V3PX81_9BACT</name>